<gene>
    <name evidence="2" type="ORF">SYNPS1DRAFT_29553</name>
</gene>
<proteinExistence type="predicted"/>
<protein>
    <submittedName>
        <fullName evidence="2">Uncharacterized protein</fullName>
    </submittedName>
</protein>
<name>A0A4P9Z040_9FUNG</name>
<reference evidence="3" key="1">
    <citation type="journal article" date="2018" name="Nat. Microbiol.">
        <title>Leveraging single-cell genomics to expand the fungal tree of life.</title>
        <authorList>
            <person name="Ahrendt S.R."/>
            <person name="Quandt C.A."/>
            <person name="Ciobanu D."/>
            <person name="Clum A."/>
            <person name="Salamov A."/>
            <person name="Andreopoulos B."/>
            <person name="Cheng J.F."/>
            <person name="Woyke T."/>
            <person name="Pelin A."/>
            <person name="Henrissat B."/>
            <person name="Reynolds N.K."/>
            <person name="Benny G.L."/>
            <person name="Smith M.E."/>
            <person name="James T.Y."/>
            <person name="Grigoriev I.V."/>
        </authorList>
    </citation>
    <scope>NUCLEOTIDE SEQUENCE [LARGE SCALE GENOMIC DNA]</scope>
    <source>
        <strain evidence="3">Benny S71-1</strain>
    </source>
</reference>
<evidence type="ECO:0000313" key="3">
    <source>
        <dbReference type="Proteomes" id="UP000278143"/>
    </source>
</evidence>
<sequence>MPLAAHVQQDGQQTSRQCGGSKAKDLAKSCFTLLASRAISTSIGKAPCVVACANGHVGPTVAAIVALACAVPLGHCYDQPHRSLFCATLARQHSCWSSPANKLEPPSLWLGGLIDKEADRQADRQSGTLTNHVIPNYWSQQPPAGLPIVFAFVALGDLFWAIAAKDCQFQHRPFSPDNICLFFARNSWLIPRRHLSTAPYHSRIFYVSRHGFPSSLRLLDFFVFVSCVFVCSCVYSRSTIGVD</sequence>
<evidence type="ECO:0000313" key="2">
    <source>
        <dbReference type="EMBL" id="RKP24690.1"/>
    </source>
</evidence>
<feature type="region of interest" description="Disordered" evidence="1">
    <location>
        <begin position="1"/>
        <end position="20"/>
    </location>
</feature>
<organism evidence="2 3">
    <name type="scientific">Syncephalis pseudoplumigaleata</name>
    <dbReference type="NCBI Taxonomy" id="1712513"/>
    <lineage>
        <taxon>Eukaryota</taxon>
        <taxon>Fungi</taxon>
        <taxon>Fungi incertae sedis</taxon>
        <taxon>Zoopagomycota</taxon>
        <taxon>Zoopagomycotina</taxon>
        <taxon>Zoopagomycetes</taxon>
        <taxon>Zoopagales</taxon>
        <taxon>Piptocephalidaceae</taxon>
        <taxon>Syncephalis</taxon>
    </lineage>
</organism>
<dbReference type="EMBL" id="KZ990083">
    <property type="protein sequence ID" value="RKP24690.1"/>
    <property type="molecule type" value="Genomic_DNA"/>
</dbReference>
<dbReference type="Proteomes" id="UP000278143">
    <property type="component" value="Unassembled WGS sequence"/>
</dbReference>
<evidence type="ECO:0000256" key="1">
    <source>
        <dbReference type="SAM" id="MobiDB-lite"/>
    </source>
</evidence>
<feature type="compositionally biased region" description="Polar residues" evidence="1">
    <location>
        <begin position="9"/>
        <end position="18"/>
    </location>
</feature>
<keyword evidence="3" id="KW-1185">Reference proteome</keyword>
<accession>A0A4P9Z040</accession>
<dbReference type="AlphaFoldDB" id="A0A4P9Z040"/>